<evidence type="ECO:0000313" key="1">
    <source>
        <dbReference type="EMBL" id="KAE9988879.1"/>
    </source>
</evidence>
<name>A0A8H3VL80_VENIN</name>
<comment type="caution">
    <text evidence="1">The sequence shown here is derived from an EMBL/GenBank/DDBJ whole genome shotgun (WGS) entry which is preliminary data.</text>
</comment>
<reference evidence="1 2" key="1">
    <citation type="submission" date="2018-12" db="EMBL/GenBank/DDBJ databases">
        <title>Venturia inaequalis Genome Resource.</title>
        <authorList>
            <person name="Lichtner F.J."/>
        </authorList>
    </citation>
    <scope>NUCLEOTIDE SEQUENCE [LARGE SCALE GENOMIC DNA]</scope>
    <source>
        <strain evidence="1 2">120213</strain>
    </source>
</reference>
<accession>A0A8H3VL80</accession>
<protein>
    <submittedName>
        <fullName evidence="1">Uncharacterized protein</fullName>
    </submittedName>
</protein>
<proteinExistence type="predicted"/>
<evidence type="ECO:0000313" key="2">
    <source>
        <dbReference type="Proteomes" id="UP000447873"/>
    </source>
</evidence>
<gene>
    <name evidence="1" type="ORF">EG328_005589</name>
</gene>
<sequence>MHTCRHTKPPELNKYRYKALQNSNQAYSVFTIIADYFQAEAVTTMQTQTKPHVVQLQRTGTSFEGLRNLPLQASSPEIYSVPGAVSWLPQDDEAVHRLEQEIDYGLKQSLSTMQGKIQSHEDIADLLAARWKSLRSHFNRCIERSCDDHRKWRRYYTTTTTTKQSNKLECLDHCFSQVAKAVCLSLSEDPLPTEYKTESTEHDLLDPPPGFCSKNAIVHFKQNELCVLGLNNHSMRDHNRFEARRDASNKTYTVPRPPEILKEQALEQSEILFQQLMHRFDGNTKKVGTLSMIWRVAITNSITKYTILKAHQAIGKSSPCWCHFRSGKPTGKNDEGSENVEHVTEEETRAFQNLVATDNGKIGMRLLADHRAVFGEKDIQEVYTFPAGCLPALTYWVMVFRLG</sequence>
<dbReference type="AlphaFoldDB" id="A0A8H3VL80"/>
<dbReference type="EMBL" id="WNWS01000003">
    <property type="protein sequence ID" value="KAE9988879.1"/>
    <property type="molecule type" value="Genomic_DNA"/>
</dbReference>
<organism evidence="1 2">
    <name type="scientific">Venturia inaequalis</name>
    <name type="common">Apple scab fungus</name>
    <dbReference type="NCBI Taxonomy" id="5025"/>
    <lineage>
        <taxon>Eukaryota</taxon>
        <taxon>Fungi</taxon>
        <taxon>Dikarya</taxon>
        <taxon>Ascomycota</taxon>
        <taxon>Pezizomycotina</taxon>
        <taxon>Dothideomycetes</taxon>
        <taxon>Pleosporomycetidae</taxon>
        <taxon>Venturiales</taxon>
        <taxon>Venturiaceae</taxon>
        <taxon>Venturia</taxon>
    </lineage>
</organism>
<dbReference type="Proteomes" id="UP000447873">
    <property type="component" value="Unassembled WGS sequence"/>
</dbReference>